<dbReference type="SUPFAM" id="SSF48498">
    <property type="entry name" value="Tetracyclin repressor-like, C-terminal domain"/>
    <property type="match status" value="1"/>
</dbReference>
<dbReference type="Proteomes" id="UP000256486">
    <property type="component" value="Unassembled WGS sequence"/>
</dbReference>
<dbReference type="PROSITE" id="PS50977">
    <property type="entry name" value="HTH_TETR_2"/>
    <property type="match status" value="1"/>
</dbReference>
<evidence type="ECO:0000256" key="4">
    <source>
        <dbReference type="PROSITE-ProRule" id="PRU00335"/>
    </source>
</evidence>
<dbReference type="OrthoDB" id="5242390at2"/>
<evidence type="ECO:0000256" key="3">
    <source>
        <dbReference type="ARBA" id="ARBA00023163"/>
    </source>
</evidence>
<sequence>MARSSRADADRHKTEVLKAAVEFIAEHDPGSLTIPKAMAAAGLTSGGFYNHFASKDDFLSQVVDLAFDTQKVAVDAVSSSHFHELRPTLAAMAARYLSTPDNRDPRLGISVLVLSSETSTETPESATRRAYARGLNGLVDHLTALKDPDASHREKRRLVLATLSALAGASAISRALPDKELASELLEATQSLIAGRPAA</sequence>
<dbReference type="Pfam" id="PF00440">
    <property type="entry name" value="TetR_N"/>
    <property type="match status" value="1"/>
</dbReference>
<dbReference type="GO" id="GO:0003677">
    <property type="term" value="F:DNA binding"/>
    <property type="evidence" value="ECO:0007669"/>
    <property type="project" value="UniProtKB-UniRule"/>
</dbReference>
<evidence type="ECO:0000259" key="5">
    <source>
        <dbReference type="PROSITE" id="PS50977"/>
    </source>
</evidence>
<dbReference type="InterPro" id="IPR036271">
    <property type="entry name" value="Tet_transcr_reg_TetR-rel_C_sf"/>
</dbReference>
<evidence type="ECO:0000313" key="7">
    <source>
        <dbReference type="Proteomes" id="UP000256486"/>
    </source>
</evidence>
<dbReference type="RefSeq" id="WP_116415676.1">
    <property type="nucleotide sequence ID" value="NZ_NBWZ01000001.1"/>
</dbReference>
<dbReference type="Gene3D" id="1.10.357.10">
    <property type="entry name" value="Tetracycline Repressor, domain 2"/>
    <property type="match status" value="1"/>
</dbReference>
<evidence type="ECO:0000256" key="1">
    <source>
        <dbReference type="ARBA" id="ARBA00023015"/>
    </source>
</evidence>
<dbReference type="PANTHER" id="PTHR47506">
    <property type="entry name" value="TRANSCRIPTIONAL REGULATORY PROTEIN"/>
    <property type="match status" value="1"/>
</dbReference>
<reference evidence="6 7" key="1">
    <citation type="submission" date="2017-04" db="EMBL/GenBank/DDBJ databases">
        <title>Comparative genome analysis of Subtercola boreus.</title>
        <authorList>
            <person name="Cho Y.-J."/>
            <person name="Cho A."/>
            <person name="Kim O.-S."/>
            <person name="Lee J.-I."/>
        </authorList>
    </citation>
    <scope>NUCLEOTIDE SEQUENCE [LARGE SCALE GENOMIC DNA]</scope>
    <source>
        <strain evidence="6 7">K300</strain>
    </source>
</reference>
<protein>
    <recommendedName>
        <fullName evidence="5">HTH tetR-type domain-containing protein</fullName>
    </recommendedName>
</protein>
<gene>
    <name evidence="6" type="ORF">B7R54_14555</name>
</gene>
<name>A0A3E0VK02_9MICO</name>
<feature type="domain" description="HTH tetR-type" evidence="5">
    <location>
        <begin position="10"/>
        <end position="70"/>
    </location>
</feature>
<keyword evidence="7" id="KW-1185">Reference proteome</keyword>
<dbReference type="InterPro" id="IPR001647">
    <property type="entry name" value="HTH_TetR"/>
</dbReference>
<dbReference type="InterPro" id="IPR009057">
    <property type="entry name" value="Homeodomain-like_sf"/>
</dbReference>
<dbReference type="EMBL" id="NBWZ01000001">
    <property type="protein sequence ID" value="RFA10294.1"/>
    <property type="molecule type" value="Genomic_DNA"/>
</dbReference>
<keyword evidence="1" id="KW-0805">Transcription regulation</keyword>
<organism evidence="6 7">
    <name type="scientific">Subtercola boreus</name>
    <dbReference type="NCBI Taxonomy" id="120213"/>
    <lineage>
        <taxon>Bacteria</taxon>
        <taxon>Bacillati</taxon>
        <taxon>Actinomycetota</taxon>
        <taxon>Actinomycetes</taxon>
        <taxon>Micrococcales</taxon>
        <taxon>Microbacteriaceae</taxon>
        <taxon>Subtercola</taxon>
    </lineage>
</organism>
<proteinExistence type="predicted"/>
<keyword evidence="2 4" id="KW-0238">DNA-binding</keyword>
<dbReference type="Gene3D" id="1.10.10.60">
    <property type="entry name" value="Homeodomain-like"/>
    <property type="match status" value="1"/>
</dbReference>
<keyword evidence="3" id="KW-0804">Transcription</keyword>
<dbReference type="SUPFAM" id="SSF46689">
    <property type="entry name" value="Homeodomain-like"/>
    <property type="match status" value="1"/>
</dbReference>
<comment type="caution">
    <text evidence="6">The sequence shown here is derived from an EMBL/GenBank/DDBJ whole genome shotgun (WGS) entry which is preliminary data.</text>
</comment>
<evidence type="ECO:0000256" key="2">
    <source>
        <dbReference type="ARBA" id="ARBA00023125"/>
    </source>
</evidence>
<evidence type="ECO:0000313" key="6">
    <source>
        <dbReference type="EMBL" id="RFA10294.1"/>
    </source>
</evidence>
<dbReference type="PANTHER" id="PTHR47506:SF7">
    <property type="entry name" value="TRANSCRIPTIONAL REGULATORY PROTEIN"/>
    <property type="match status" value="1"/>
</dbReference>
<feature type="DNA-binding region" description="H-T-H motif" evidence="4">
    <location>
        <begin position="33"/>
        <end position="52"/>
    </location>
</feature>
<dbReference type="AlphaFoldDB" id="A0A3E0VK02"/>
<accession>A0A3E0VK02</accession>